<dbReference type="InterPro" id="IPR001128">
    <property type="entry name" value="Cyt_P450"/>
</dbReference>
<dbReference type="EMBL" id="CACVKT020006897">
    <property type="protein sequence ID" value="CAC5404018.1"/>
    <property type="molecule type" value="Genomic_DNA"/>
</dbReference>
<organism evidence="15 16">
    <name type="scientific">Mytilus coruscus</name>
    <name type="common">Sea mussel</name>
    <dbReference type="NCBI Taxonomy" id="42192"/>
    <lineage>
        <taxon>Eukaryota</taxon>
        <taxon>Metazoa</taxon>
        <taxon>Spiralia</taxon>
        <taxon>Lophotrochozoa</taxon>
        <taxon>Mollusca</taxon>
        <taxon>Bivalvia</taxon>
        <taxon>Autobranchia</taxon>
        <taxon>Pteriomorphia</taxon>
        <taxon>Mytilida</taxon>
        <taxon>Mytiloidea</taxon>
        <taxon>Mytilidae</taxon>
        <taxon>Mytilinae</taxon>
        <taxon>Mytilus</taxon>
    </lineage>
</organism>
<keyword evidence="13" id="KW-0472">Membrane</keyword>
<accession>A0A6J8D5L0</accession>
<dbReference type="InterPro" id="IPR036396">
    <property type="entry name" value="Cyt_P450_sf"/>
</dbReference>
<sequence length="764" mass="87215">MLNEAKALAQMQAAEAMLTSDFNTLHTDGTKRGGHEFGGVQVRTSSGQFSLDINEMVHGDAESFKSLIDYVLTDMSKILEKNSDTKCKESRSKLILSIKNMMTDCHIVNQSLKSLLKKMKIERLPCDNDTDIDLIKKMSAINGFKCNLHVLVNFATEAESGLKSWEQNILESDDCSSYFSPSSCDFIRASTKLCVPGADEKSGYGLLFKTFLNQLEPPVDLQLTTFHGHRINLLFSMGASVFHHRNHIKLFIENYFNKEDRNRLLCAVYNYVNNPLYLAGCRALVTLVLVKFFQTLWNDLYLSPPGPWGFPILGHLPLLGSNPAKTLMNMSRTYGDVFKIRMGSWPTIVLNSREAIREALMDKGEVFSDRPEFYTGICYYNMKSIGFGSYTPRWKMHRKIANHVLKQFVSAKNNPTEDVINKEIETVIKSFLERKEIHFSPHDDIFLGIGCIIYQLCFGSARNCREDKNFLQFIENNQIFVETAGPGNPLDVMPWLRFVMPWKAIRFQKLIALYKTVVSSEVNEHVESYDNNNHRDITDGLISAAEQYGNSPELYNGITKEEILSSLSDFMAAGFETVSTTLEWIILYLSYHNDVQRRVQEEIYSVIGERKPNLTDKGKLPFTEATILEVIRVANVVPMAIPHSTATNTLFRNHKIKKGTVVFCNTYATAMDPKLWTNPEKFSPERFLDKHNQINQQKADEVLTFGIGRRRCPGEFLAKMELFLFVVNIFQRFEIELCSEPDFEPIFGLTCKPVSYQIKVTERC</sequence>
<dbReference type="AlphaFoldDB" id="A0A6J8D5L0"/>
<evidence type="ECO:0000256" key="4">
    <source>
        <dbReference type="ARBA" id="ARBA00010617"/>
    </source>
</evidence>
<comment type="subcellular location">
    <subcellularLocation>
        <location evidence="3">Endoplasmic reticulum membrane</location>
        <topology evidence="3">Peripheral membrane protein</topology>
    </subcellularLocation>
    <subcellularLocation>
        <location evidence="2">Microsome membrane</location>
        <topology evidence="2">Peripheral membrane protein</topology>
    </subcellularLocation>
</comment>
<dbReference type="EC" id="1.14.14.1" evidence="5"/>
<name>A0A6J8D5L0_MYTCO</name>
<dbReference type="GO" id="GO:0005789">
    <property type="term" value="C:endoplasmic reticulum membrane"/>
    <property type="evidence" value="ECO:0007669"/>
    <property type="project" value="UniProtKB-SubCell"/>
</dbReference>
<feature type="binding site" description="axial binding residue" evidence="14">
    <location>
        <position position="712"/>
    </location>
    <ligand>
        <name>heme</name>
        <dbReference type="ChEBI" id="CHEBI:30413"/>
    </ligand>
    <ligandPart>
        <name>Fe</name>
        <dbReference type="ChEBI" id="CHEBI:18248"/>
    </ligandPart>
</feature>
<evidence type="ECO:0000313" key="16">
    <source>
        <dbReference type="Proteomes" id="UP000507470"/>
    </source>
</evidence>
<keyword evidence="11 14" id="KW-0408">Iron</keyword>
<evidence type="ECO:0000256" key="13">
    <source>
        <dbReference type="ARBA" id="ARBA00023136"/>
    </source>
</evidence>
<evidence type="ECO:0000313" key="15">
    <source>
        <dbReference type="EMBL" id="CAC5404018.1"/>
    </source>
</evidence>
<evidence type="ECO:0000256" key="9">
    <source>
        <dbReference type="ARBA" id="ARBA00022848"/>
    </source>
</evidence>
<dbReference type="InterPro" id="IPR017972">
    <property type="entry name" value="Cyt_P450_CS"/>
</dbReference>
<keyword evidence="16" id="KW-1185">Reference proteome</keyword>
<evidence type="ECO:0000256" key="7">
    <source>
        <dbReference type="ARBA" id="ARBA00022723"/>
    </source>
</evidence>
<dbReference type="GO" id="GO:0005506">
    <property type="term" value="F:iron ion binding"/>
    <property type="evidence" value="ECO:0007669"/>
    <property type="project" value="InterPro"/>
</dbReference>
<keyword evidence="6 14" id="KW-0349">Heme</keyword>
<keyword evidence="9" id="KW-0492">Microsome</keyword>
<keyword evidence="7 14" id="KW-0479">Metal-binding</keyword>
<dbReference type="GO" id="GO:0042446">
    <property type="term" value="P:hormone biosynthetic process"/>
    <property type="evidence" value="ECO:0007669"/>
    <property type="project" value="TreeGrafter"/>
</dbReference>
<keyword evidence="8" id="KW-0256">Endoplasmic reticulum</keyword>
<dbReference type="FunFam" id="1.10.630.10:FF:000238">
    <property type="entry name" value="Cytochrome P450 2A6"/>
    <property type="match status" value="1"/>
</dbReference>
<comment type="cofactor">
    <cofactor evidence="1 14">
        <name>heme</name>
        <dbReference type="ChEBI" id="CHEBI:30413"/>
    </cofactor>
</comment>
<evidence type="ECO:0000256" key="10">
    <source>
        <dbReference type="ARBA" id="ARBA00023002"/>
    </source>
</evidence>
<protein>
    <recommendedName>
        <fullName evidence="5">unspecific monooxygenase</fullName>
        <ecNumber evidence="5">1.14.14.1</ecNumber>
    </recommendedName>
</protein>
<evidence type="ECO:0000256" key="8">
    <source>
        <dbReference type="ARBA" id="ARBA00022824"/>
    </source>
</evidence>
<dbReference type="Gene3D" id="1.10.630.10">
    <property type="entry name" value="Cytochrome P450"/>
    <property type="match status" value="1"/>
</dbReference>
<keyword evidence="12" id="KW-0503">Monooxygenase</keyword>
<evidence type="ECO:0000256" key="5">
    <source>
        <dbReference type="ARBA" id="ARBA00012109"/>
    </source>
</evidence>
<evidence type="ECO:0000256" key="11">
    <source>
        <dbReference type="ARBA" id="ARBA00023004"/>
    </source>
</evidence>
<evidence type="ECO:0000256" key="3">
    <source>
        <dbReference type="ARBA" id="ARBA00004406"/>
    </source>
</evidence>
<dbReference type="PANTHER" id="PTHR24289">
    <property type="entry name" value="STEROID 17-ALPHA-HYDROXYLASE/17,20 LYASE"/>
    <property type="match status" value="1"/>
</dbReference>
<dbReference type="PRINTS" id="PR00385">
    <property type="entry name" value="P450"/>
</dbReference>
<evidence type="ECO:0000256" key="2">
    <source>
        <dbReference type="ARBA" id="ARBA00004174"/>
    </source>
</evidence>
<dbReference type="SUPFAM" id="SSF48264">
    <property type="entry name" value="Cytochrome P450"/>
    <property type="match status" value="1"/>
</dbReference>
<dbReference type="PRINTS" id="PR00463">
    <property type="entry name" value="EP450I"/>
</dbReference>
<dbReference type="PROSITE" id="PS00086">
    <property type="entry name" value="CYTOCHROME_P450"/>
    <property type="match status" value="1"/>
</dbReference>
<dbReference type="Proteomes" id="UP000507470">
    <property type="component" value="Unassembled WGS sequence"/>
</dbReference>
<dbReference type="OrthoDB" id="1055148at2759"/>
<evidence type="ECO:0000256" key="14">
    <source>
        <dbReference type="PIRSR" id="PIRSR602401-1"/>
    </source>
</evidence>
<evidence type="ECO:0000256" key="6">
    <source>
        <dbReference type="ARBA" id="ARBA00022617"/>
    </source>
</evidence>
<keyword evidence="10" id="KW-0560">Oxidoreductase</keyword>
<dbReference type="PANTHER" id="PTHR24289:SF21">
    <property type="entry name" value="CYTOCHROME P450 1A"/>
    <property type="match status" value="1"/>
</dbReference>
<dbReference type="GO" id="GO:0004508">
    <property type="term" value="F:steroid 17-alpha-monooxygenase activity"/>
    <property type="evidence" value="ECO:0007669"/>
    <property type="project" value="TreeGrafter"/>
</dbReference>
<comment type="similarity">
    <text evidence="4">Belongs to the cytochrome P450 family.</text>
</comment>
<dbReference type="InterPro" id="IPR002401">
    <property type="entry name" value="Cyt_P450_E_grp-I"/>
</dbReference>
<dbReference type="GO" id="GO:0042448">
    <property type="term" value="P:progesterone metabolic process"/>
    <property type="evidence" value="ECO:0007669"/>
    <property type="project" value="TreeGrafter"/>
</dbReference>
<evidence type="ECO:0000256" key="1">
    <source>
        <dbReference type="ARBA" id="ARBA00001971"/>
    </source>
</evidence>
<evidence type="ECO:0000256" key="12">
    <source>
        <dbReference type="ARBA" id="ARBA00023033"/>
    </source>
</evidence>
<reference evidence="15 16" key="1">
    <citation type="submission" date="2020-06" db="EMBL/GenBank/DDBJ databases">
        <authorList>
            <person name="Li R."/>
            <person name="Bekaert M."/>
        </authorList>
    </citation>
    <scope>NUCLEOTIDE SEQUENCE [LARGE SCALE GENOMIC DNA]</scope>
    <source>
        <strain evidence="16">wild</strain>
    </source>
</reference>
<proteinExistence type="inferred from homology"/>
<dbReference type="GO" id="GO:0020037">
    <property type="term" value="F:heme binding"/>
    <property type="evidence" value="ECO:0007669"/>
    <property type="project" value="InterPro"/>
</dbReference>
<gene>
    <name evidence="15" type="ORF">MCOR_37850</name>
</gene>
<dbReference type="Pfam" id="PF00067">
    <property type="entry name" value="p450"/>
    <property type="match status" value="1"/>
</dbReference>